<dbReference type="Gene3D" id="3.40.390.10">
    <property type="entry name" value="Collagenase (Catalytic Domain)"/>
    <property type="match status" value="1"/>
</dbReference>
<organism evidence="2 3">
    <name type="scientific">Brevibacillus centrosporus</name>
    <dbReference type="NCBI Taxonomy" id="54910"/>
    <lineage>
        <taxon>Bacteria</taxon>
        <taxon>Bacillati</taxon>
        <taxon>Bacillota</taxon>
        <taxon>Bacilli</taxon>
        <taxon>Bacillales</taxon>
        <taxon>Paenibacillaceae</taxon>
        <taxon>Brevibacillus</taxon>
    </lineage>
</organism>
<gene>
    <name evidence="2" type="ORF">SAMN05518846_11439</name>
</gene>
<dbReference type="SUPFAM" id="SSF55486">
    <property type="entry name" value="Metalloproteases ('zincins'), catalytic domain"/>
    <property type="match status" value="1"/>
</dbReference>
<dbReference type="InterPro" id="IPR024079">
    <property type="entry name" value="MetalloPept_cat_dom_sf"/>
</dbReference>
<dbReference type="Proteomes" id="UP000198915">
    <property type="component" value="Unassembled WGS sequence"/>
</dbReference>
<reference evidence="3" key="1">
    <citation type="submission" date="2016-10" db="EMBL/GenBank/DDBJ databases">
        <authorList>
            <person name="Varghese N."/>
            <person name="Submissions S."/>
        </authorList>
    </citation>
    <scope>NUCLEOTIDE SEQUENCE [LARGE SCALE GENOMIC DNA]</scope>
    <source>
        <strain evidence="3">OK042</strain>
    </source>
</reference>
<feature type="chain" id="PRO_5011676193" description="Matrixin" evidence="1">
    <location>
        <begin position="28"/>
        <end position="346"/>
    </location>
</feature>
<evidence type="ECO:0000313" key="2">
    <source>
        <dbReference type="EMBL" id="SFK48596.1"/>
    </source>
</evidence>
<sequence length="346" mass="38865">MLKVLKPVITSGTFLLILTTVSNAAFAADTPINGSWRSDSLKISVSTGDSTYDQIYTDALNQWDRLSNLSISSTSKLGKFYAGTVYKTGASYDGICYTRKNSRGYIVSAEVFLNTSFTDSYPSGRKLGVATHEIGHGLGLKHNNTVTQQFSVMVPETVVDRQERTSSPQSVDTKPLNARYKLLYNVPQEYLGDELDVETEIDYSWANTYDDLTELSEEADLVVKAKVVKNKSKLTNEEDRKYVLTSTTFKVKDVLKGNKALKNEEIMVNQDIGEVNGYRVYSDEVTEFTAKQEIYLYLKEGESGNYYTINGDQGVLFENKKNSEEYSHVSFGFFDEEDIEKSIKVD</sequence>
<dbReference type="GO" id="GO:0008237">
    <property type="term" value="F:metallopeptidase activity"/>
    <property type="evidence" value="ECO:0007669"/>
    <property type="project" value="InterPro"/>
</dbReference>
<name>A0A1I3ZY75_9BACL</name>
<feature type="signal peptide" evidence="1">
    <location>
        <begin position="1"/>
        <end position="27"/>
    </location>
</feature>
<dbReference type="RefSeq" id="WP_092273156.1">
    <property type="nucleotide sequence ID" value="NZ_FORT01000014.1"/>
</dbReference>
<dbReference type="AlphaFoldDB" id="A0A1I3ZY75"/>
<evidence type="ECO:0000313" key="3">
    <source>
        <dbReference type="Proteomes" id="UP000198915"/>
    </source>
</evidence>
<evidence type="ECO:0000256" key="1">
    <source>
        <dbReference type="SAM" id="SignalP"/>
    </source>
</evidence>
<keyword evidence="1" id="KW-0732">Signal</keyword>
<evidence type="ECO:0008006" key="4">
    <source>
        <dbReference type="Google" id="ProtNLM"/>
    </source>
</evidence>
<protein>
    <recommendedName>
        <fullName evidence="4">Matrixin</fullName>
    </recommendedName>
</protein>
<dbReference type="EMBL" id="FORT01000014">
    <property type="protein sequence ID" value="SFK48596.1"/>
    <property type="molecule type" value="Genomic_DNA"/>
</dbReference>
<accession>A0A1I3ZY75</accession>
<keyword evidence="3" id="KW-1185">Reference proteome</keyword>
<proteinExistence type="predicted"/>